<dbReference type="PANTHER" id="PTHR43423:SF1">
    <property type="entry name" value="ABC TRANSPORTER I FAMILY MEMBER 17"/>
    <property type="match status" value="1"/>
</dbReference>
<feature type="domain" description="ABC transporter" evidence="2">
    <location>
        <begin position="46"/>
        <end position="119"/>
    </location>
</feature>
<feature type="non-terminal residue" evidence="3">
    <location>
        <position position="121"/>
    </location>
</feature>
<keyword evidence="3" id="KW-0547">Nucleotide-binding</keyword>
<protein>
    <submittedName>
        <fullName evidence="3">ATP-binding cassette domain-containing protein</fullName>
    </submittedName>
</protein>
<evidence type="ECO:0000259" key="2">
    <source>
        <dbReference type="Pfam" id="PF00005"/>
    </source>
</evidence>
<organism evidence="3 4">
    <name type="scientific">Acidiferrimicrobium australe</name>
    <dbReference type="NCBI Taxonomy" id="2664430"/>
    <lineage>
        <taxon>Bacteria</taxon>
        <taxon>Bacillati</taxon>
        <taxon>Actinomycetota</taxon>
        <taxon>Acidimicrobiia</taxon>
        <taxon>Acidimicrobiales</taxon>
        <taxon>Acidimicrobiaceae</taxon>
        <taxon>Acidiferrimicrobium</taxon>
    </lineage>
</organism>
<dbReference type="EMBL" id="WJHE01001279">
    <property type="protein sequence ID" value="MST34891.1"/>
    <property type="molecule type" value="Genomic_DNA"/>
</dbReference>
<dbReference type="InterPro" id="IPR003439">
    <property type="entry name" value="ABC_transporter-like_ATP-bd"/>
</dbReference>
<evidence type="ECO:0000313" key="3">
    <source>
        <dbReference type="EMBL" id="MST34891.1"/>
    </source>
</evidence>
<dbReference type="PANTHER" id="PTHR43423">
    <property type="entry name" value="ABC TRANSPORTER I FAMILY MEMBER 17"/>
    <property type="match status" value="1"/>
</dbReference>
<keyword evidence="1" id="KW-1278">Translocase</keyword>
<proteinExistence type="predicted"/>
<accession>A0ABW9QZ22</accession>
<comment type="caution">
    <text evidence="3">The sequence shown here is derived from an EMBL/GenBank/DDBJ whole genome shotgun (WGS) entry which is preliminary data.</text>
</comment>
<evidence type="ECO:0000256" key="1">
    <source>
        <dbReference type="ARBA" id="ARBA00022967"/>
    </source>
</evidence>
<dbReference type="Proteomes" id="UP000437736">
    <property type="component" value="Unassembled WGS sequence"/>
</dbReference>
<dbReference type="GO" id="GO:0005524">
    <property type="term" value="F:ATP binding"/>
    <property type="evidence" value="ECO:0007669"/>
    <property type="project" value="UniProtKB-KW"/>
</dbReference>
<keyword evidence="3" id="KW-0067">ATP-binding</keyword>
<dbReference type="Gene3D" id="3.40.50.300">
    <property type="entry name" value="P-loop containing nucleotide triphosphate hydrolases"/>
    <property type="match status" value="1"/>
</dbReference>
<dbReference type="Pfam" id="PF00005">
    <property type="entry name" value="ABC_tran"/>
    <property type="match status" value="1"/>
</dbReference>
<sequence length="121" mass="12729">MGREDGVVAGTNGSGAAGVDATQTRSHVAFAVRGLDLSFGRQAVMRGIDVEIPRGRITALIGPSGSGKSTFLRAVNRMNDHVPGFRASGEVRYGGVDLLGPGIDLIALRRRVGMLFQRPNP</sequence>
<name>A0ABW9QZ22_9ACTN</name>
<evidence type="ECO:0000313" key="4">
    <source>
        <dbReference type="Proteomes" id="UP000437736"/>
    </source>
</evidence>
<reference evidence="3 4" key="1">
    <citation type="submission" date="2019-11" db="EMBL/GenBank/DDBJ databases">
        <title>Acidiferrimicrobium australis gen. nov., sp. nov., an acidophilic and obligately heterotrophic, member of the Actinobacteria that catalyses dissimilatory oxido- reduction of iron isolated from metal-rich acidic water in Chile.</title>
        <authorList>
            <person name="Gonzalez D."/>
            <person name="Huber K."/>
            <person name="Hedrich S."/>
            <person name="Rojas-Villalobos C."/>
            <person name="Quatrini R."/>
            <person name="Dinamarca M.A."/>
            <person name="Schwarz A."/>
            <person name="Canales C."/>
            <person name="Nancucheo I."/>
        </authorList>
    </citation>
    <scope>NUCLEOTIDE SEQUENCE [LARGE SCALE GENOMIC DNA]</scope>
    <source>
        <strain evidence="3 4">USS-CCA1</strain>
    </source>
</reference>
<gene>
    <name evidence="3" type="ORF">GHK86_19460</name>
</gene>
<keyword evidence="4" id="KW-1185">Reference proteome</keyword>
<dbReference type="SUPFAM" id="SSF52540">
    <property type="entry name" value="P-loop containing nucleoside triphosphate hydrolases"/>
    <property type="match status" value="1"/>
</dbReference>
<dbReference type="InterPro" id="IPR027417">
    <property type="entry name" value="P-loop_NTPase"/>
</dbReference>